<proteinExistence type="predicted"/>
<comment type="caution">
    <text evidence="1">The sequence shown here is derived from an EMBL/GenBank/DDBJ whole genome shotgun (WGS) entry which is preliminary data.</text>
</comment>
<reference evidence="1" key="1">
    <citation type="submission" date="2019-12" db="EMBL/GenBank/DDBJ databases">
        <title>Genome sequencing and annotation of Brassica cretica.</title>
        <authorList>
            <person name="Studholme D.J."/>
            <person name="Sarris P.F."/>
        </authorList>
    </citation>
    <scope>NUCLEOTIDE SEQUENCE</scope>
    <source>
        <strain evidence="1">PFS-102/07</strain>
        <tissue evidence="1">Leaf</tissue>
    </source>
</reference>
<evidence type="ECO:0000313" key="1">
    <source>
        <dbReference type="EMBL" id="KAF2603331.1"/>
    </source>
</evidence>
<gene>
    <name evidence="1" type="ORF">F2Q70_00027754</name>
</gene>
<dbReference type="AlphaFoldDB" id="A0A8S9LB71"/>
<sequence length="219" mass="25045">MDEAILRLNLIASFFDLGSTASISSPPSLFSQPKTQVFSRIPDLASSLIACRRTTPSKQRGGMMRIGSIRPEYEFDDEDSIDLACFHLHEADVFVQWILAFFWIFKAFVQEIAYDHPTTFRRNSDGCKAVRQNTVGIFQYQTAIKRSYIFVGNGHMVHRKFVGKFRRNTDDAWRERKALHARAAAARPARLGSAWAWAWAWAWVLVEGLRPNKILFGPC</sequence>
<organism evidence="1">
    <name type="scientific">Brassica cretica</name>
    <name type="common">Mustard</name>
    <dbReference type="NCBI Taxonomy" id="69181"/>
    <lineage>
        <taxon>Eukaryota</taxon>
        <taxon>Viridiplantae</taxon>
        <taxon>Streptophyta</taxon>
        <taxon>Embryophyta</taxon>
        <taxon>Tracheophyta</taxon>
        <taxon>Spermatophyta</taxon>
        <taxon>Magnoliopsida</taxon>
        <taxon>eudicotyledons</taxon>
        <taxon>Gunneridae</taxon>
        <taxon>Pentapetalae</taxon>
        <taxon>rosids</taxon>
        <taxon>malvids</taxon>
        <taxon>Brassicales</taxon>
        <taxon>Brassicaceae</taxon>
        <taxon>Brassiceae</taxon>
        <taxon>Brassica</taxon>
    </lineage>
</organism>
<accession>A0A8S9LB71</accession>
<dbReference type="EMBL" id="QGKY02000094">
    <property type="protein sequence ID" value="KAF2603331.1"/>
    <property type="molecule type" value="Genomic_DNA"/>
</dbReference>
<name>A0A8S9LB71_BRACR</name>
<protein>
    <submittedName>
        <fullName evidence="1">Uncharacterized protein</fullName>
    </submittedName>
</protein>